<keyword evidence="4" id="KW-1185">Reference proteome</keyword>
<dbReference type="InterPro" id="IPR013762">
    <property type="entry name" value="Integrase-like_cat_sf"/>
</dbReference>
<sequence>MIEENGQWYVKFFQHKTQKWHKIFANRKIRRIIEEQQQWIQKVIGEDYPYLFCHFRSIKQLSYPTFPNIKPLPEPPLVDTKSNPMVGIIRILIEKENVLDANGQKPHFTGKITRSTRGQEVRTKYEMEAARLLLDHKSSKTTFQHYAPPTREQVAEVDLPFHEVIVNSENKFLPWQSLPHSLLKNLKAHELDPGEPDSEVPHRYVVYGHCILDPKTPCPINIYPKCYGCSSFRPSTAKLPLYERQYQGEQQRLAQAKKAGASAEVIAEEAKETIEAMDKWLRELRKLADEQ</sequence>
<dbReference type="GO" id="GO:0006310">
    <property type="term" value="P:DNA recombination"/>
    <property type="evidence" value="ECO:0007669"/>
    <property type="project" value="UniProtKB-KW"/>
</dbReference>
<gene>
    <name evidence="3" type="ORF">H1P_1320001</name>
</gene>
<accession>A0A563VKW7</accession>
<keyword evidence="1" id="KW-0233">DNA recombination</keyword>
<organism evidence="3 4">
    <name type="scientific">Hyella patelloides LEGE 07179</name>
    <dbReference type="NCBI Taxonomy" id="945734"/>
    <lineage>
        <taxon>Bacteria</taxon>
        <taxon>Bacillati</taxon>
        <taxon>Cyanobacteriota</taxon>
        <taxon>Cyanophyceae</taxon>
        <taxon>Pleurocapsales</taxon>
        <taxon>Hyellaceae</taxon>
        <taxon>Hyella</taxon>
    </lineage>
</organism>
<dbReference type="GO" id="GO:0003677">
    <property type="term" value="F:DNA binding"/>
    <property type="evidence" value="ECO:0007669"/>
    <property type="project" value="InterPro"/>
</dbReference>
<dbReference type="InterPro" id="IPR011010">
    <property type="entry name" value="DNA_brk_join_enz"/>
</dbReference>
<keyword evidence="2" id="KW-0175">Coiled coil</keyword>
<evidence type="ECO:0000313" key="3">
    <source>
        <dbReference type="EMBL" id="VEP12079.1"/>
    </source>
</evidence>
<evidence type="ECO:0000256" key="2">
    <source>
        <dbReference type="SAM" id="Coils"/>
    </source>
</evidence>
<dbReference type="Proteomes" id="UP000320055">
    <property type="component" value="Unassembled WGS sequence"/>
</dbReference>
<proteinExistence type="predicted"/>
<evidence type="ECO:0000256" key="1">
    <source>
        <dbReference type="ARBA" id="ARBA00023172"/>
    </source>
</evidence>
<feature type="coiled-coil region" evidence="2">
    <location>
        <begin position="239"/>
        <end position="290"/>
    </location>
</feature>
<dbReference type="AlphaFoldDB" id="A0A563VKW7"/>
<reference evidence="3 4" key="1">
    <citation type="submission" date="2019-01" db="EMBL/GenBank/DDBJ databases">
        <authorList>
            <person name="Brito A."/>
        </authorList>
    </citation>
    <scope>NUCLEOTIDE SEQUENCE [LARGE SCALE GENOMIC DNA]</scope>
    <source>
        <strain evidence="3">1</strain>
    </source>
</reference>
<evidence type="ECO:0000313" key="4">
    <source>
        <dbReference type="Proteomes" id="UP000320055"/>
    </source>
</evidence>
<dbReference type="EMBL" id="CAACVJ010000038">
    <property type="protein sequence ID" value="VEP12079.1"/>
    <property type="molecule type" value="Genomic_DNA"/>
</dbReference>
<dbReference type="SUPFAM" id="SSF56349">
    <property type="entry name" value="DNA breaking-rejoining enzymes"/>
    <property type="match status" value="1"/>
</dbReference>
<dbReference type="Gene3D" id="1.10.443.10">
    <property type="entry name" value="Intergrase catalytic core"/>
    <property type="match status" value="1"/>
</dbReference>
<name>A0A563VKW7_9CYAN</name>
<protein>
    <submittedName>
        <fullName evidence="3">Transposase</fullName>
    </submittedName>
</protein>
<dbReference type="GO" id="GO:0015074">
    <property type="term" value="P:DNA integration"/>
    <property type="evidence" value="ECO:0007669"/>
    <property type="project" value="InterPro"/>
</dbReference>